<dbReference type="EMBL" id="ML977324">
    <property type="protein sequence ID" value="KAF2114708.1"/>
    <property type="molecule type" value="Genomic_DNA"/>
</dbReference>
<dbReference type="InterPro" id="IPR045518">
    <property type="entry name" value="2EXR"/>
</dbReference>
<dbReference type="InterPro" id="IPR038883">
    <property type="entry name" value="AN11006-like"/>
</dbReference>
<keyword evidence="3" id="KW-1185">Reference proteome</keyword>
<dbReference type="Pfam" id="PF20150">
    <property type="entry name" value="2EXR"/>
    <property type="match status" value="1"/>
</dbReference>
<dbReference type="AlphaFoldDB" id="A0A6A5Z8I9"/>
<reference evidence="2" key="1">
    <citation type="journal article" date="2020" name="Stud. Mycol.">
        <title>101 Dothideomycetes genomes: a test case for predicting lifestyles and emergence of pathogens.</title>
        <authorList>
            <person name="Haridas S."/>
            <person name="Albert R."/>
            <person name="Binder M."/>
            <person name="Bloem J."/>
            <person name="Labutti K."/>
            <person name="Salamov A."/>
            <person name="Andreopoulos B."/>
            <person name="Baker S."/>
            <person name="Barry K."/>
            <person name="Bills G."/>
            <person name="Bluhm B."/>
            <person name="Cannon C."/>
            <person name="Castanera R."/>
            <person name="Culley D."/>
            <person name="Daum C."/>
            <person name="Ezra D."/>
            <person name="Gonzalez J."/>
            <person name="Henrissat B."/>
            <person name="Kuo A."/>
            <person name="Liang C."/>
            <person name="Lipzen A."/>
            <person name="Lutzoni F."/>
            <person name="Magnuson J."/>
            <person name="Mondo S."/>
            <person name="Nolan M."/>
            <person name="Ohm R."/>
            <person name="Pangilinan J."/>
            <person name="Park H.-J."/>
            <person name="Ramirez L."/>
            <person name="Alfaro M."/>
            <person name="Sun H."/>
            <person name="Tritt A."/>
            <person name="Yoshinaga Y."/>
            <person name="Zwiers L.-H."/>
            <person name="Turgeon B."/>
            <person name="Goodwin S."/>
            <person name="Spatafora J."/>
            <person name="Crous P."/>
            <person name="Grigoriev I."/>
        </authorList>
    </citation>
    <scope>NUCLEOTIDE SEQUENCE</scope>
    <source>
        <strain evidence="2">CBS 627.86</strain>
    </source>
</reference>
<protein>
    <recommendedName>
        <fullName evidence="1">2EXR domain-containing protein</fullName>
    </recommendedName>
</protein>
<dbReference type="PANTHER" id="PTHR42085:SF2">
    <property type="entry name" value="F-BOX DOMAIN-CONTAINING PROTEIN"/>
    <property type="match status" value="1"/>
</dbReference>
<dbReference type="PANTHER" id="PTHR42085">
    <property type="entry name" value="F-BOX DOMAIN-CONTAINING PROTEIN"/>
    <property type="match status" value="1"/>
</dbReference>
<proteinExistence type="predicted"/>
<evidence type="ECO:0000313" key="3">
    <source>
        <dbReference type="Proteomes" id="UP000799770"/>
    </source>
</evidence>
<accession>A0A6A5Z8I9</accession>
<evidence type="ECO:0000313" key="2">
    <source>
        <dbReference type="EMBL" id="KAF2114708.1"/>
    </source>
</evidence>
<gene>
    <name evidence="2" type="ORF">BDV96DRAFT_83619</name>
</gene>
<feature type="domain" description="2EXR" evidence="1">
    <location>
        <begin position="42"/>
        <end position="108"/>
    </location>
</feature>
<evidence type="ECO:0000259" key="1">
    <source>
        <dbReference type="Pfam" id="PF20150"/>
    </source>
</evidence>
<name>A0A6A5Z8I9_9PLEO</name>
<organism evidence="2 3">
    <name type="scientific">Lophiotrema nucula</name>
    <dbReference type="NCBI Taxonomy" id="690887"/>
    <lineage>
        <taxon>Eukaryota</taxon>
        <taxon>Fungi</taxon>
        <taxon>Dikarya</taxon>
        <taxon>Ascomycota</taxon>
        <taxon>Pezizomycotina</taxon>
        <taxon>Dothideomycetes</taxon>
        <taxon>Pleosporomycetidae</taxon>
        <taxon>Pleosporales</taxon>
        <taxon>Lophiotremataceae</taxon>
        <taxon>Lophiotrema</taxon>
    </lineage>
</organism>
<sequence>MGASHSQATRPREAYETIFGAQWTVATIKPKDDLPQSISRYHFLELPTELRIMIYEELLVVGKVFYEVEEDNVKNGKRYRGWKLFRKPEVQLLRVCKQIHEEAEPVYLSWNLFVLPVQFDTFRPFQNHYHYSPPLRGCDPSQRYIFSTAGLSCIKNISFAIDQKLCEKVES</sequence>
<dbReference type="OrthoDB" id="62952at2759"/>
<dbReference type="Proteomes" id="UP000799770">
    <property type="component" value="Unassembled WGS sequence"/>
</dbReference>